<evidence type="ECO:0000313" key="1">
    <source>
        <dbReference type="EMBL" id="CUV66311.1"/>
    </source>
</evidence>
<dbReference type="EMBL" id="FAXN01000076">
    <property type="protein sequence ID" value="CUV66311.1"/>
    <property type="molecule type" value="Genomic_DNA"/>
</dbReference>
<sequence>MWKNCEFFLVSKVYYFKKQDNEKDYSSSFMSVFISSSYSKHCFDTFKNALSNLSGRLS</sequence>
<reference evidence="1" key="1">
    <citation type="submission" date="2015-11" db="EMBL/GenBank/DDBJ databases">
        <authorList>
            <person name="Zhang Y."/>
            <person name="Guo Z."/>
        </authorList>
    </citation>
    <scope>NUCLEOTIDE SEQUENCE</scope>
    <source>
        <strain evidence="1">BN30871</strain>
    </source>
</reference>
<protein>
    <submittedName>
        <fullName evidence="1">Uncharacterized protein</fullName>
    </submittedName>
</protein>
<gene>
    <name evidence="1" type="ORF">BN3087_720004</name>
</gene>
<dbReference type="AlphaFoldDB" id="A0A0S4XPR0"/>
<accession>A0A0S4XPR0</accession>
<organism evidence="1">
    <name type="scientific">Sulfurovum sp. enrichment culture clone C5</name>
    <dbReference type="NCBI Taxonomy" id="497650"/>
    <lineage>
        <taxon>Bacteria</taxon>
        <taxon>Pseudomonadati</taxon>
        <taxon>Campylobacterota</taxon>
        <taxon>Epsilonproteobacteria</taxon>
        <taxon>Campylobacterales</taxon>
        <taxon>Sulfurovaceae</taxon>
        <taxon>Sulfurovum</taxon>
        <taxon>environmental samples</taxon>
    </lineage>
</organism>
<proteinExistence type="predicted"/>
<name>A0A0S4XPR0_9BACT</name>